<sequence>MVQVKICGIKTMKDAKVAIAAGARYIGLNFEEKSPRYLTMQEAIDLSSLIIGENAIPVGVFTHHHAEQIADIVRACNLTVVQLHGERARLACDDLAIDLKRIYVVEFDQAGNIHVDADQEIDDCLKKLDKNRDYLLFDSILPGRGQETNINKKNSLININGFRYFIAGGLNINNIQDKICEYQPYGVDVASGVESVRGVKSQTLIKQFIYLAQFQGEPHVANT</sequence>
<dbReference type="Gene3D" id="3.20.20.70">
    <property type="entry name" value="Aldolase class I"/>
    <property type="match status" value="1"/>
</dbReference>
<evidence type="ECO:0000256" key="1">
    <source>
        <dbReference type="ARBA" id="ARBA00001164"/>
    </source>
</evidence>
<evidence type="ECO:0000256" key="3">
    <source>
        <dbReference type="ARBA" id="ARBA00012572"/>
    </source>
</evidence>
<dbReference type="PANTHER" id="PTHR42894">
    <property type="entry name" value="N-(5'-PHOSPHORIBOSYL)ANTHRANILATE ISOMERASE"/>
    <property type="match status" value="1"/>
</dbReference>
<evidence type="ECO:0000256" key="9">
    <source>
        <dbReference type="HAMAP-Rule" id="MF_00135"/>
    </source>
</evidence>
<evidence type="ECO:0000256" key="4">
    <source>
        <dbReference type="ARBA" id="ARBA00022272"/>
    </source>
</evidence>
<evidence type="ECO:0000313" key="11">
    <source>
        <dbReference type="Proteomes" id="UP000029558"/>
    </source>
</evidence>
<keyword evidence="7 9" id="KW-0057">Aromatic amino acid biosynthesis</keyword>
<accession>A0A1L6TFD5</accession>
<name>A0A1L6TFD5_PISSA</name>
<dbReference type="InterPro" id="IPR001240">
    <property type="entry name" value="PRAI_dom"/>
</dbReference>
<organism evidence="10 11">
    <name type="scientific">Piscirickettsia salmonis</name>
    <dbReference type="NCBI Taxonomy" id="1238"/>
    <lineage>
        <taxon>Bacteria</taxon>
        <taxon>Pseudomonadati</taxon>
        <taxon>Pseudomonadota</taxon>
        <taxon>Gammaproteobacteria</taxon>
        <taxon>Thiotrichales</taxon>
        <taxon>Piscirickettsiaceae</taxon>
        <taxon>Piscirickettsia</taxon>
    </lineage>
</organism>
<dbReference type="GO" id="GO:0004640">
    <property type="term" value="F:phosphoribosylanthranilate isomerase activity"/>
    <property type="evidence" value="ECO:0007669"/>
    <property type="project" value="UniProtKB-UniRule"/>
</dbReference>
<dbReference type="EC" id="5.3.1.24" evidence="3 9"/>
<dbReference type="GO" id="GO:0000162">
    <property type="term" value="P:L-tryptophan biosynthetic process"/>
    <property type="evidence" value="ECO:0007669"/>
    <property type="project" value="UniProtKB-UniRule"/>
</dbReference>
<keyword evidence="6 9" id="KW-0822">Tryptophan biosynthesis</keyword>
<dbReference type="InterPro" id="IPR011060">
    <property type="entry name" value="RibuloseP-bd_barrel"/>
</dbReference>
<evidence type="ECO:0000256" key="5">
    <source>
        <dbReference type="ARBA" id="ARBA00022605"/>
    </source>
</evidence>
<protein>
    <recommendedName>
        <fullName evidence="4 9">N-(5'-phosphoribosyl)anthranilate isomerase</fullName>
        <shortName evidence="9">PRAI</shortName>
        <ecNumber evidence="3 9">5.3.1.24</ecNumber>
    </recommendedName>
</protein>
<evidence type="ECO:0000256" key="2">
    <source>
        <dbReference type="ARBA" id="ARBA00004664"/>
    </source>
</evidence>
<dbReference type="RefSeq" id="WP_036771983.1">
    <property type="nucleotide sequence ID" value="NZ_CP012508.1"/>
</dbReference>
<dbReference type="SUPFAM" id="SSF51366">
    <property type="entry name" value="Ribulose-phoshate binding barrel"/>
    <property type="match status" value="1"/>
</dbReference>
<evidence type="ECO:0000256" key="8">
    <source>
        <dbReference type="ARBA" id="ARBA00023235"/>
    </source>
</evidence>
<dbReference type="InterPro" id="IPR044643">
    <property type="entry name" value="TrpF_fam"/>
</dbReference>
<dbReference type="CDD" id="cd00405">
    <property type="entry name" value="PRAI"/>
    <property type="match status" value="1"/>
</dbReference>
<comment type="catalytic activity">
    <reaction evidence="1 9">
        <text>N-(5-phospho-beta-D-ribosyl)anthranilate = 1-(2-carboxyphenylamino)-1-deoxy-D-ribulose 5-phosphate</text>
        <dbReference type="Rhea" id="RHEA:21540"/>
        <dbReference type="ChEBI" id="CHEBI:18277"/>
        <dbReference type="ChEBI" id="CHEBI:58613"/>
        <dbReference type="EC" id="5.3.1.24"/>
    </reaction>
</comment>
<dbReference type="InterPro" id="IPR013785">
    <property type="entry name" value="Aldolase_TIM"/>
</dbReference>
<keyword evidence="5 9" id="KW-0028">Amino-acid biosynthesis</keyword>
<comment type="similarity">
    <text evidence="9">Belongs to the TrpF family.</text>
</comment>
<proteinExistence type="inferred from homology"/>
<dbReference type="Pfam" id="PF00697">
    <property type="entry name" value="PRAI"/>
    <property type="match status" value="1"/>
</dbReference>
<gene>
    <name evidence="9" type="primary">trpF</name>
    <name evidence="10" type="ORF">KU39_3066</name>
</gene>
<reference evidence="10 11" key="1">
    <citation type="journal article" date="2014" name="Genome Announc.">
        <title>Comparative Genome Analysis of Two Isolates of the Fish Pathogen Piscirickettsia salmonis from Different Hosts Reveals Major Differences in Virulence-Associated Secretion Systems.</title>
        <authorList>
            <person name="Bohle H."/>
            <person name="Henriquez P."/>
            <person name="Grothusen H."/>
            <person name="Navas E."/>
            <person name="Sandoval A."/>
            <person name="Bustamante F."/>
            <person name="Bustos P."/>
            <person name="Mancilla M."/>
        </authorList>
    </citation>
    <scope>NUCLEOTIDE SEQUENCE [LARGE SCALE GENOMIC DNA]</scope>
    <source>
        <strain evidence="11">B1-32597</strain>
    </source>
</reference>
<evidence type="ECO:0000256" key="6">
    <source>
        <dbReference type="ARBA" id="ARBA00022822"/>
    </source>
</evidence>
<evidence type="ECO:0000256" key="7">
    <source>
        <dbReference type="ARBA" id="ARBA00023141"/>
    </source>
</evidence>
<keyword evidence="8 9" id="KW-0413">Isomerase</keyword>
<evidence type="ECO:0000313" key="10">
    <source>
        <dbReference type="EMBL" id="ALB24239.1"/>
    </source>
</evidence>
<comment type="pathway">
    <text evidence="2 9">Amino-acid biosynthesis; L-tryptophan biosynthesis; L-tryptophan from chorismate: step 3/5.</text>
</comment>
<dbReference type="Proteomes" id="UP000029558">
    <property type="component" value="Chromosome"/>
</dbReference>
<dbReference type="EMBL" id="CP012508">
    <property type="protein sequence ID" value="ALB24239.1"/>
    <property type="molecule type" value="Genomic_DNA"/>
</dbReference>
<dbReference type="PANTHER" id="PTHR42894:SF1">
    <property type="entry name" value="N-(5'-PHOSPHORIBOSYL)ANTHRANILATE ISOMERASE"/>
    <property type="match status" value="1"/>
</dbReference>
<dbReference type="HAMAP" id="MF_00135">
    <property type="entry name" value="PRAI"/>
    <property type="match status" value="1"/>
</dbReference>
<dbReference type="OrthoDB" id="9796196at2"/>
<dbReference type="AlphaFoldDB" id="A0A1L6TFD5"/>